<dbReference type="InterPro" id="IPR012459">
    <property type="entry name" value="Rrp15"/>
</dbReference>
<evidence type="ECO:0000313" key="4">
    <source>
        <dbReference type="EMBL" id="RNA24290.1"/>
    </source>
</evidence>
<dbReference type="GO" id="GO:0030687">
    <property type="term" value="C:preribosome, large subunit precursor"/>
    <property type="evidence" value="ECO:0007669"/>
    <property type="project" value="TreeGrafter"/>
</dbReference>
<keyword evidence="5" id="KW-1185">Reference proteome</keyword>
<dbReference type="EMBL" id="REGN01003146">
    <property type="protein sequence ID" value="RNA24290.1"/>
    <property type="molecule type" value="Genomic_DNA"/>
</dbReference>
<accession>A0A3M7RLJ9</accession>
<dbReference type="Proteomes" id="UP000276133">
    <property type="component" value="Unassembled WGS sequence"/>
</dbReference>
<evidence type="ECO:0000256" key="2">
    <source>
        <dbReference type="ARBA" id="ARBA00017475"/>
    </source>
</evidence>
<dbReference type="PANTHER" id="PTHR13245">
    <property type="entry name" value="RRP15-LIKE PROTEIN"/>
    <property type="match status" value="1"/>
</dbReference>
<evidence type="ECO:0000313" key="5">
    <source>
        <dbReference type="Proteomes" id="UP000276133"/>
    </source>
</evidence>
<gene>
    <name evidence="4" type="ORF">BpHYR1_014363</name>
</gene>
<organism evidence="4 5">
    <name type="scientific">Brachionus plicatilis</name>
    <name type="common">Marine rotifer</name>
    <name type="synonym">Brachionus muelleri</name>
    <dbReference type="NCBI Taxonomy" id="10195"/>
    <lineage>
        <taxon>Eukaryota</taxon>
        <taxon>Metazoa</taxon>
        <taxon>Spiralia</taxon>
        <taxon>Gnathifera</taxon>
        <taxon>Rotifera</taxon>
        <taxon>Eurotatoria</taxon>
        <taxon>Monogononta</taxon>
        <taxon>Pseudotrocha</taxon>
        <taxon>Ploima</taxon>
        <taxon>Brachionidae</taxon>
        <taxon>Brachionus</taxon>
    </lineage>
</organism>
<reference evidence="4 5" key="1">
    <citation type="journal article" date="2018" name="Sci. Rep.">
        <title>Genomic signatures of local adaptation to the degree of environmental predictability in rotifers.</title>
        <authorList>
            <person name="Franch-Gras L."/>
            <person name="Hahn C."/>
            <person name="Garcia-Roger E.M."/>
            <person name="Carmona M.J."/>
            <person name="Serra M."/>
            <person name="Gomez A."/>
        </authorList>
    </citation>
    <scope>NUCLEOTIDE SEQUENCE [LARGE SCALE GENOMIC DNA]</scope>
    <source>
        <strain evidence="4">HYR1</strain>
    </source>
</reference>
<dbReference type="GO" id="GO:0000460">
    <property type="term" value="P:maturation of 5.8S rRNA"/>
    <property type="evidence" value="ECO:0007669"/>
    <property type="project" value="TreeGrafter"/>
</dbReference>
<feature type="compositionally biased region" description="Basic residues" evidence="3">
    <location>
        <begin position="119"/>
        <end position="135"/>
    </location>
</feature>
<comment type="caution">
    <text evidence="4">The sequence shown here is derived from an EMBL/GenBank/DDBJ whole genome shotgun (WGS) entry which is preliminary data.</text>
</comment>
<name>A0A3M7RLJ9_BRAPC</name>
<dbReference type="Pfam" id="PF07890">
    <property type="entry name" value="Rrp15p"/>
    <property type="match status" value="1"/>
</dbReference>
<dbReference type="STRING" id="10195.A0A3M7RLJ9"/>
<dbReference type="GO" id="GO:0000470">
    <property type="term" value="P:maturation of LSU-rRNA"/>
    <property type="evidence" value="ECO:0007669"/>
    <property type="project" value="TreeGrafter"/>
</dbReference>
<proteinExistence type="inferred from homology"/>
<protein>
    <recommendedName>
        <fullName evidence="2">RRP15-like protein</fullName>
    </recommendedName>
</protein>
<evidence type="ECO:0000256" key="3">
    <source>
        <dbReference type="SAM" id="MobiDB-lite"/>
    </source>
</evidence>
<dbReference type="PANTHER" id="PTHR13245:SF14">
    <property type="entry name" value="RRP15-LIKE PROTEIN"/>
    <property type="match status" value="1"/>
</dbReference>
<dbReference type="AlphaFoldDB" id="A0A3M7RLJ9"/>
<comment type="similarity">
    <text evidence="1">Belongs to the RRP15 family.</text>
</comment>
<sequence length="135" mass="15900">MTRVKCDVLDRNRERIFNRIATRGVVKFFNVCNQEQKDLDNKVKVVAGNSERKKDKILSSIDKGSFLDRLKEDDEIDTENSNKPSWSVLRDDFIMGNGIKEWTENQSDEEVDEQEKNIKIQKPKNKKKNLRNKKK</sequence>
<dbReference type="OrthoDB" id="20949at2759"/>
<evidence type="ECO:0000256" key="1">
    <source>
        <dbReference type="ARBA" id="ARBA00007462"/>
    </source>
</evidence>
<feature type="region of interest" description="Disordered" evidence="3">
    <location>
        <begin position="104"/>
        <end position="135"/>
    </location>
</feature>